<sequence>MTRLAAILMTTLLATPAFAESKISFLVAQRGDPFQDLIVTAVSGAAQSDPTLSVSVENADKDPARQIALGQAAIAAKAAALMIIPVSTESAAILAEAAGKAGVPLVFVNNRPQIGPSGGKAVFVSSNDLVAGRVQMRLIVDKLGGQGTVAILRGTDTETASVERTAGGKEILASSPGITLVSEASANWKRQEAQEQVAAWLKGGRKIDAIAANNDEMALGAIAAIKAAGLSGRILVGGVDATKEGVAAVGSGDMLLSVYQDARMQGSQALADAGKLSKGEYVQRYDWVPFELVIAENAQHYSTR</sequence>
<evidence type="ECO:0000256" key="1">
    <source>
        <dbReference type="ARBA" id="ARBA00004196"/>
    </source>
</evidence>
<evidence type="ECO:0000259" key="5">
    <source>
        <dbReference type="Pfam" id="PF13407"/>
    </source>
</evidence>
<evidence type="ECO:0000313" key="6">
    <source>
        <dbReference type="EMBL" id="CAA2144436.1"/>
    </source>
</evidence>
<dbReference type="PANTHER" id="PTHR46847:SF1">
    <property type="entry name" value="D-ALLOSE-BINDING PERIPLASMIC PROTEIN-RELATED"/>
    <property type="match status" value="1"/>
</dbReference>
<feature type="signal peptide" evidence="4">
    <location>
        <begin position="1"/>
        <end position="19"/>
    </location>
</feature>
<dbReference type="Pfam" id="PF13407">
    <property type="entry name" value="Peripla_BP_4"/>
    <property type="match status" value="1"/>
</dbReference>
<reference evidence="6" key="1">
    <citation type="submission" date="2019-12" db="EMBL/GenBank/DDBJ databases">
        <authorList>
            <person name="Cremers G."/>
        </authorList>
    </citation>
    <scope>NUCLEOTIDE SEQUENCE</scope>
    <source>
        <strain evidence="6">Mbul2</strain>
    </source>
</reference>
<evidence type="ECO:0000256" key="3">
    <source>
        <dbReference type="ARBA" id="ARBA00022729"/>
    </source>
</evidence>
<dbReference type="InterPro" id="IPR025997">
    <property type="entry name" value="SBP_2_dom"/>
</dbReference>
<dbReference type="GO" id="GO:0030246">
    <property type="term" value="F:carbohydrate binding"/>
    <property type="evidence" value="ECO:0007669"/>
    <property type="project" value="UniProtKB-ARBA"/>
</dbReference>
<comment type="similarity">
    <text evidence="2">Belongs to the bacterial solute-binding protein 2 family.</text>
</comment>
<dbReference type="Gene3D" id="3.40.50.2300">
    <property type="match status" value="2"/>
</dbReference>
<dbReference type="SUPFAM" id="SSF53822">
    <property type="entry name" value="Periplasmic binding protein-like I"/>
    <property type="match status" value="1"/>
</dbReference>
<accession>A0A679K4U0</accession>
<keyword evidence="3 4" id="KW-0732">Signal</keyword>
<feature type="domain" description="Periplasmic binding protein" evidence="5">
    <location>
        <begin position="23"/>
        <end position="280"/>
    </location>
</feature>
<dbReference type="InterPro" id="IPR028082">
    <property type="entry name" value="Peripla_BP_I"/>
</dbReference>
<proteinExistence type="inferred from homology"/>
<dbReference type="AlphaFoldDB" id="A0A679K4U0"/>
<evidence type="ECO:0000256" key="2">
    <source>
        <dbReference type="ARBA" id="ARBA00007639"/>
    </source>
</evidence>
<dbReference type="GO" id="GO:0030313">
    <property type="term" value="C:cell envelope"/>
    <property type="evidence" value="ECO:0007669"/>
    <property type="project" value="UniProtKB-SubCell"/>
</dbReference>
<comment type="subcellular location">
    <subcellularLocation>
        <location evidence="1">Cell envelope</location>
    </subcellularLocation>
</comment>
<dbReference type="RefSeq" id="WP_339162692.1">
    <property type="nucleotide sequence ID" value="NZ_LR743511.1"/>
</dbReference>
<dbReference type="PANTHER" id="PTHR46847">
    <property type="entry name" value="D-ALLOSE-BINDING PERIPLASMIC PROTEIN-RELATED"/>
    <property type="match status" value="1"/>
</dbReference>
<gene>
    <name evidence="6" type="primary">thpA</name>
    <name evidence="6" type="ORF">MBLL_03560</name>
</gene>
<evidence type="ECO:0000256" key="4">
    <source>
        <dbReference type="SAM" id="SignalP"/>
    </source>
</evidence>
<name>A0A679K4U0_9HYPH</name>
<organism evidence="6">
    <name type="scientific">Methylobacterium bullatum</name>
    <dbReference type="NCBI Taxonomy" id="570505"/>
    <lineage>
        <taxon>Bacteria</taxon>
        <taxon>Pseudomonadati</taxon>
        <taxon>Pseudomonadota</taxon>
        <taxon>Alphaproteobacteria</taxon>
        <taxon>Hyphomicrobiales</taxon>
        <taxon>Methylobacteriaceae</taxon>
        <taxon>Methylobacterium</taxon>
    </lineage>
</organism>
<dbReference type="EMBL" id="LR743511">
    <property type="protein sequence ID" value="CAA2144436.1"/>
    <property type="molecule type" value="Genomic_DNA"/>
</dbReference>
<feature type="chain" id="PRO_5025524071" evidence="4">
    <location>
        <begin position="20"/>
        <end position="304"/>
    </location>
</feature>
<protein>
    <submittedName>
        <fullName evidence="6">D-threitol-binding protein</fullName>
    </submittedName>
</protein>